<name>I3YF11_THIV6</name>
<dbReference type="KEGG" id="tvi:Thivi_3733"/>
<accession>I3YF11</accession>
<keyword evidence="2" id="KW-1185">Reference proteome</keyword>
<protein>
    <submittedName>
        <fullName evidence="1">Uncharacterized protein</fullName>
    </submittedName>
</protein>
<dbReference type="Proteomes" id="UP000006062">
    <property type="component" value="Chromosome"/>
</dbReference>
<dbReference type="AlphaFoldDB" id="I3YF11"/>
<gene>
    <name evidence="1" type="ordered locus">Thivi_3733</name>
</gene>
<evidence type="ECO:0000313" key="1">
    <source>
        <dbReference type="EMBL" id="AFL75579.1"/>
    </source>
</evidence>
<sequence length="26" mass="3070">MVRLTNKVRSFLFGARKRYAMRTLPG</sequence>
<reference evidence="1 2" key="1">
    <citation type="submission" date="2012-06" db="EMBL/GenBank/DDBJ databases">
        <title>Complete sequence of Thiocystis violascens DSM 198.</title>
        <authorList>
            <consortium name="US DOE Joint Genome Institute"/>
            <person name="Lucas S."/>
            <person name="Han J."/>
            <person name="Lapidus A."/>
            <person name="Cheng J.-F."/>
            <person name="Goodwin L."/>
            <person name="Pitluck S."/>
            <person name="Peters L."/>
            <person name="Ovchinnikova G."/>
            <person name="Teshima H."/>
            <person name="Detter J.C."/>
            <person name="Han C."/>
            <person name="Tapia R."/>
            <person name="Land M."/>
            <person name="Hauser L."/>
            <person name="Kyrpides N."/>
            <person name="Ivanova N."/>
            <person name="Pagani I."/>
            <person name="Vogl K."/>
            <person name="Liu Z."/>
            <person name="Frigaard N.-U."/>
            <person name="Bryant D."/>
            <person name="Woyke T."/>
        </authorList>
    </citation>
    <scope>NUCLEOTIDE SEQUENCE [LARGE SCALE GENOMIC DNA]</scope>
    <source>
        <strain evidence="2">ATCC 17096 / DSM 198 / 6111</strain>
    </source>
</reference>
<proteinExistence type="predicted"/>
<dbReference type="HOGENOM" id="CLU_3417135_0_0_6"/>
<evidence type="ECO:0000313" key="2">
    <source>
        <dbReference type="Proteomes" id="UP000006062"/>
    </source>
</evidence>
<organism evidence="1 2">
    <name type="scientific">Thiocystis violascens (strain ATCC 17096 / DSM 198 / 6111)</name>
    <name type="common">Chromatium violascens</name>
    <dbReference type="NCBI Taxonomy" id="765911"/>
    <lineage>
        <taxon>Bacteria</taxon>
        <taxon>Pseudomonadati</taxon>
        <taxon>Pseudomonadota</taxon>
        <taxon>Gammaproteobacteria</taxon>
        <taxon>Chromatiales</taxon>
        <taxon>Chromatiaceae</taxon>
        <taxon>Thiocystis</taxon>
    </lineage>
</organism>
<dbReference type="EMBL" id="CP003154">
    <property type="protein sequence ID" value="AFL75579.1"/>
    <property type="molecule type" value="Genomic_DNA"/>
</dbReference>